<evidence type="ECO:0000313" key="3">
    <source>
        <dbReference type="Proteomes" id="UP000177370"/>
    </source>
</evidence>
<feature type="coiled-coil region" evidence="1">
    <location>
        <begin position="77"/>
        <end position="104"/>
    </location>
</feature>
<dbReference type="AlphaFoldDB" id="A0A1F6V911"/>
<sequence>MKFNLNPIEFLKNRGEQSALKTIIQNKMKAFEANLAYAKIDWKKSPHEMEKMKVDELIALRQAANVLNGYTLEIKTNFDLSNDVRQTLDEIEKLSKEVAELANADVMKKTFKDRGMDRWDDKKEGPYVIEPMASQLHSSMNILWSKIHKLKTASFDSIISNTLKTDPNY</sequence>
<organism evidence="2 3">
    <name type="scientific">Candidatus Nomurabacteria bacterium RIFCSPHIGHO2_01_FULL_40_24b</name>
    <dbReference type="NCBI Taxonomy" id="1801739"/>
    <lineage>
        <taxon>Bacteria</taxon>
        <taxon>Candidatus Nomuraibacteriota</taxon>
    </lineage>
</organism>
<protein>
    <submittedName>
        <fullName evidence="2">Uncharacterized protein</fullName>
    </submittedName>
</protein>
<name>A0A1F6V911_9BACT</name>
<proteinExistence type="predicted"/>
<accession>A0A1F6V911</accession>
<gene>
    <name evidence="2" type="ORF">A2647_01970</name>
</gene>
<comment type="caution">
    <text evidence="2">The sequence shown here is derived from an EMBL/GenBank/DDBJ whole genome shotgun (WGS) entry which is preliminary data.</text>
</comment>
<reference evidence="2 3" key="1">
    <citation type="journal article" date="2016" name="Nat. Commun.">
        <title>Thousands of microbial genomes shed light on interconnected biogeochemical processes in an aquifer system.</title>
        <authorList>
            <person name="Anantharaman K."/>
            <person name="Brown C.T."/>
            <person name="Hug L.A."/>
            <person name="Sharon I."/>
            <person name="Castelle C.J."/>
            <person name="Probst A.J."/>
            <person name="Thomas B.C."/>
            <person name="Singh A."/>
            <person name="Wilkins M.J."/>
            <person name="Karaoz U."/>
            <person name="Brodie E.L."/>
            <person name="Williams K.H."/>
            <person name="Hubbard S.S."/>
            <person name="Banfield J.F."/>
        </authorList>
    </citation>
    <scope>NUCLEOTIDE SEQUENCE [LARGE SCALE GENOMIC DNA]</scope>
</reference>
<dbReference type="EMBL" id="MFTP01000005">
    <property type="protein sequence ID" value="OGI66095.1"/>
    <property type="molecule type" value="Genomic_DNA"/>
</dbReference>
<dbReference type="Proteomes" id="UP000177370">
    <property type="component" value="Unassembled WGS sequence"/>
</dbReference>
<keyword evidence="1" id="KW-0175">Coiled coil</keyword>
<evidence type="ECO:0000313" key="2">
    <source>
        <dbReference type="EMBL" id="OGI66095.1"/>
    </source>
</evidence>
<evidence type="ECO:0000256" key="1">
    <source>
        <dbReference type="SAM" id="Coils"/>
    </source>
</evidence>